<dbReference type="InterPro" id="IPR036259">
    <property type="entry name" value="MFS_trans_sf"/>
</dbReference>
<evidence type="ECO:0000256" key="3">
    <source>
        <dbReference type="ARBA" id="ARBA00022475"/>
    </source>
</evidence>
<evidence type="ECO:0000313" key="14">
    <source>
        <dbReference type="EMBL" id="MFC5949040.1"/>
    </source>
</evidence>
<dbReference type="Gene3D" id="1.20.1250.20">
    <property type="entry name" value="MFS general substrate transporter like domains"/>
    <property type="match status" value="1"/>
</dbReference>
<evidence type="ECO:0000256" key="10">
    <source>
        <dbReference type="ARBA" id="ARBA00023049"/>
    </source>
</evidence>
<dbReference type="SUPFAM" id="SSF103473">
    <property type="entry name" value="MFS general substrate transporter"/>
    <property type="match status" value="1"/>
</dbReference>
<evidence type="ECO:0000256" key="6">
    <source>
        <dbReference type="ARBA" id="ARBA00022723"/>
    </source>
</evidence>
<comment type="caution">
    <text evidence="14">The sequence shown here is derived from an EMBL/GenBank/DDBJ whole genome shotgun (WGS) entry which is preliminary data.</text>
</comment>
<evidence type="ECO:0000256" key="9">
    <source>
        <dbReference type="ARBA" id="ARBA00022989"/>
    </source>
</evidence>
<dbReference type="Pfam" id="PF01435">
    <property type="entry name" value="Peptidase_M48"/>
    <property type="match status" value="1"/>
</dbReference>
<protein>
    <submittedName>
        <fullName evidence="14">M48 family metalloprotease</fullName>
        <ecNumber evidence="14">3.4.24.-</ecNumber>
    </submittedName>
</protein>
<dbReference type="Gene3D" id="3.30.2010.10">
    <property type="entry name" value="Metalloproteases ('zincins'), catalytic domain"/>
    <property type="match status" value="1"/>
</dbReference>
<evidence type="ECO:0000313" key="15">
    <source>
        <dbReference type="Proteomes" id="UP001596119"/>
    </source>
</evidence>
<feature type="transmembrane region" description="Helical" evidence="12">
    <location>
        <begin position="267"/>
        <end position="290"/>
    </location>
</feature>
<keyword evidence="15" id="KW-1185">Reference proteome</keyword>
<dbReference type="EMBL" id="JBHSQK010000026">
    <property type="protein sequence ID" value="MFC5949040.1"/>
    <property type="molecule type" value="Genomic_DNA"/>
</dbReference>
<feature type="domain" description="Peptidase M48" evidence="13">
    <location>
        <begin position="96"/>
        <end position="175"/>
    </location>
</feature>
<dbReference type="InterPro" id="IPR050083">
    <property type="entry name" value="HtpX_protease"/>
</dbReference>
<feature type="transmembrane region" description="Helical" evidence="12">
    <location>
        <begin position="296"/>
        <end position="315"/>
    </location>
</feature>
<evidence type="ECO:0000256" key="1">
    <source>
        <dbReference type="ARBA" id="ARBA00001947"/>
    </source>
</evidence>
<dbReference type="PANTHER" id="PTHR43221:SF1">
    <property type="entry name" value="PROTEASE HTPX"/>
    <property type="match status" value="1"/>
</dbReference>
<evidence type="ECO:0000256" key="2">
    <source>
        <dbReference type="ARBA" id="ARBA00004651"/>
    </source>
</evidence>
<keyword evidence="4" id="KW-0645">Protease</keyword>
<evidence type="ECO:0000259" key="13">
    <source>
        <dbReference type="Pfam" id="PF01435"/>
    </source>
</evidence>
<comment type="cofactor">
    <cofactor evidence="1">
        <name>Zn(2+)</name>
        <dbReference type="ChEBI" id="CHEBI:29105"/>
    </cofactor>
</comment>
<evidence type="ECO:0000256" key="5">
    <source>
        <dbReference type="ARBA" id="ARBA00022692"/>
    </source>
</evidence>
<dbReference type="PANTHER" id="PTHR43221">
    <property type="entry name" value="PROTEASE HTPX"/>
    <property type="match status" value="1"/>
</dbReference>
<keyword evidence="9 12" id="KW-1133">Transmembrane helix</keyword>
<keyword evidence="10 14" id="KW-0482">Metalloprotease</keyword>
<dbReference type="InterPro" id="IPR001915">
    <property type="entry name" value="Peptidase_M48"/>
</dbReference>
<evidence type="ECO:0000256" key="4">
    <source>
        <dbReference type="ARBA" id="ARBA00022670"/>
    </source>
</evidence>
<keyword evidence="5 12" id="KW-0812">Transmembrane</keyword>
<keyword evidence="6" id="KW-0479">Metal-binding</keyword>
<keyword evidence="7 14" id="KW-0378">Hydrolase</keyword>
<keyword evidence="3" id="KW-1003">Cell membrane</keyword>
<accession>A0ABW1I792</accession>
<keyword evidence="8" id="KW-0862">Zinc</keyword>
<dbReference type="EC" id="3.4.24.-" evidence="14"/>
<feature type="transmembrane region" description="Helical" evidence="12">
    <location>
        <begin position="58"/>
        <end position="76"/>
    </location>
</feature>
<evidence type="ECO:0000256" key="7">
    <source>
        <dbReference type="ARBA" id="ARBA00022801"/>
    </source>
</evidence>
<keyword evidence="11 12" id="KW-0472">Membrane</keyword>
<sequence>MSAGPTAPAPNRLRHPAEIPFFAFMVILNVAVVVGIVRVALVLPFVPPALQDTAWAHAIRGALFELLLLVPALVVVRETQRASTRGTAVQVSPEQYPELYGVAEEFAARLGLRRRPAVFLANGNGALNAFAAQATGHDYVVLSNELFTNLYRGNREGLRFILGHELGHIRLHHVALWYQLSVAYSGRIPLLGQALSRLREYSCDRHGAHLAPHGATGLVLLASGRHTEQEVDIPALVRQGRALRGFWVGLAQLPRSHPYTVRRVERLYGLGLAAGFGLLVLGIGVLLPLVPRAGTGWVLVGPLVIAGAGLGLLVSQLNNYTLSPVPEERVSEAAGVNSAAGSFGLSFGLAFAGAIMLAALAWTFTAETDASTVLPPVEKQQVAQALEEDAELMSNTRLAELLATQPEAIRQEILRINTEARPFALQVGLLVPLLAAAAGLANSLRMRRLPDPTPSGAAETTLG</sequence>
<comment type="subcellular location">
    <subcellularLocation>
        <location evidence="2">Cell membrane</location>
        <topology evidence="2">Multi-pass membrane protein</topology>
    </subcellularLocation>
</comment>
<dbReference type="Proteomes" id="UP001596119">
    <property type="component" value="Unassembled WGS sequence"/>
</dbReference>
<gene>
    <name evidence="14" type="ORF">ACFQH9_12235</name>
</gene>
<feature type="transmembrane region" description="Helical" evidence="12">
    <location>
        <begin position="336"/>
        <end position="364"/>
    </location>
</feature>
<evidence type="ECO:0000256" key="11">
    <source>
        <dbReference type="ARBA" id="ARBA00023136"/>
    </source>
</evidence>
<proteinExistence type="predicted"/>
<evidence type="ECO:0000256" key="12">
    <source>
        <dbReference type="SAM" id="Phobius"/>
    </source>
</evidence>
<reference evidence="15" key="1">
    <citation type="journal article" date="2019" name="Int. J. Syst. Evol. Microbiol.">
        <title>The Global Catalogue of Microorganisms (GCM) 10K type strain sequencing project: providing services to taxonomists for standard genome sequencing and annotation.</title>
        <authorList>
            <consortium name="The Broad Institute Genomics Platform"/>
            <consortium name="The Broad Institute Genome Sequencing Center for Infectious Disease"/>
            <person name="Wu L."/>
            <person name="Ma J."/>
        </authorList>
    </citation>
    <scope>NUCLEOTIDE SEQUENCE [LARGE SCALE GENOMIC DNA]</scope>
    <source>
        <strain evidence="15">CGMCC 4.7397</strain>
    </source>
</reference>
<evidence type="ECO:0000256" key="8">
    <source>
        <dbReference type="ARBA" id="ARBA00022833"/>
    </source>
</evidence>
<dbReference type="GO" id="GO:0008237">
    <property type="term" value="F:metallopeptidase activity"/>
    <property type="evidence" value="ECO:0007669"/>
    <property type="project" value="UniProtKB-KW"/>
</dbReference>
<feature type="transmembrane region" description="Helical" evidence="12">
    <location>
        <begin position="21"/>
        <end position="46"/>
    </location>
</feature>
<organism evidence="14 15">
    <name type="scientific">Pseudonocardia lutea</name>
    <dbReference type="NCBI Taxonomy" id="2172015"/>
    <lineage>
        <taxon>Bacteria</taxon>
        <taxon>Bacillati</taxon>
        <taxon>Actinomycetota</taxon>
        <taxon>Actinomycetes</taxon>
        <taxon>Pseudonocardiales</taxon>
        <taxon>Pseudonocardiaceae</taxon>
        <taxon>Pseudonocardia</taxon>
    </lineage>
</organism>
<name>A0ABW1I792_9PSEU</name>
<feature type="transmembrane region" description="Helical" evidence="12">
    <location>
        <begin position="423"/>
        <end position="441"/>
    </location>
</feature>
<dbReference type="CDD" id="cd07325">
    <property type="entry name" value="M48_Ste24p_like"/>
    <property type="match status" value="1"/>
</dbReference>
<dbReference type="RefSeq" id="WP_379566121.1">
    <property type="nucleotide sequence ID" value="NZ_JBHSQK010000026.1"/>
</dbReference>